<evidence type="ECO:0000256" key="27">
    <source>
        <dbReference type="ARBA" id="ARBA00036239"/>
    </source>
</evidence>
<feature type="transmembrane region" description="Helical" evidence="30">
    <location>
        <begin position="1097"/>
        <end position="1123"/>
    </location>
</feature>
<feature type="transmembrane region" description="Helical" evidence="30">
    <location>
        <begin position="644"/>
        <end position="667"/>
    </location>
</feature>
<keyword evidence="14" id="KW-0112">Calmodulin-binding</keyword>
<keyword evidence="7" id="KW-1003">Cell membrane</keyword>
<evidence type="ECO:0000256" key="4">
    <source>
        <dbReference type="ARBA" id="ARBA00006764"/>
    </source>
</evidence>
<dbReference type="GO" id="GO:0019228">
    <property type="term" value="P:neuronal action potential"/>
    <property type="evidence" value="ECO:0007669"/>
    <property type="project" value="TreeGrafter"/>
</dbReference>
<dbReference type="FunFam" id="1.20.120.350:FF:000004">
    <property type="entry name" value="Sodium channel protein"/>
    <property type="match status" value="1"/>
</dbReference>
<keyword evidence="11 30" id="KW-0812">Transmembrane</keyword>
<reference evidence="34" key="2">
    <citation type="submission" date="2025-08" db="UniProtKB">
        <authorList>
            <consortium name="Ensembl"/>
        </authorList>
    </citation>
    <scope>IDENTIFICATION</scope>
</reference>
<evidence type="ECO:0000313" key="35">
    <source>
        <dbReference type="Proteomes" id="UP000694405"/>
    </source>
</evidence>
<dbReference type="PANTHER" id="PTHR10037:SF208">
    <property type="entry name" value="SODIUM CHANNEL PROTEIN TYPE 10 SUBUNIT ALPHA"/>
    <property type="match status" value="1"/>
</dbReference>
<evidence type="ECO:0000256" key="30">
    <source>
        <dbReference type="RuleBase" id="RU361132"/>
    </source>
</evidence>
<dbReference type="GO" id="GO:0001518">
    <property type="term" value="C:voltage-gated sodium channel complex"/>
    <property type="evidence" value="ECO:0007669"/>
    <property type="project" value="UniProtKB-UniRule"/>
</dbReference>
<evidence type="ECO:0000256" key="2">
    <source>
        <dbReference type="ARBA" id="ARBA00004556"/>
    </source>
</evidence>
<evidence type="ECO:0000256" key="14">
    <source>
        <dbReference type="ARBA" id="ARBA00022860"/>
    </source>
</evidence>
<feature type="domain" description="Ion transport" evidence="31">
    <location>
        <begin position="860"/>
        <end position="1132"/>
    </location>
</feature>
<feature type="transmembrane region" description="Helical" evidence="30">
    <location>
        <begin position="321"/>
        <end position="345"/>
    </location>
</feature>
<feature type="transmembrane region" description="Helical" evidence="30">
    <location>
        <begin position="1392"/>
        <end position="1415"/>
    </location>
</feature>
<keyword evidence="12" id="KW-0677">Repeat</keyword>
<dbReference type="Pfam" id="PF06512">
    <property type="entry name" value="Na_trans_assoc"/>
    <property type="match status" value="1"/>
</dbReference>
<evidence type="ECO:0000256" key="26">
    <source>
        <dbReference type="ARBA" id="ARBA00025291"/>
    </source>
</evidence>
<reference evidence="34" key="3">
    <citation type="submission" date="2025-09" db="UniProtKB">
        <authorList>
            <consortium name="Ensembl"/>
        </authorList>
    </citation>
    <scope>IDENTIFICATION</scope>
</reference>
<dbReference type="Pfam" id="PF00520">
    <property type="entry name" value="Ion_trans"/>
    <property type="match status" value="4"/>
</dbReference>
<evidence type="ECO:0000256" key="1">
    <source>
        <dbReference type="ARBA" id="ARBA00004282"/>
    </source>
</evidence>
<dbReference type="Pfam" id="PF24609">
    <property type="entry name" value="IQ_SCN5A_C"/>
    <property type="match status" value="1"/>
</dbReference>
<evidence type="ECO:0000259" key="31">
    <source>
        <dbReference type="Pfam" id="PF00520"/>
    </source>
</evidence>
<evidence type="ECO:0000256" key="16">
    <source>
        <dbReference type="ARBA" id="ARBA00022949"/>
    </source>
</evidence>
<dbReference type="GO" id="GO:0086006">
    <property type="term" value="F:voltage-gated sodium channel activity involved in cardiac muscle cell action potential"/>
    <property type="evidence" value="ECO:0007669"/>
    <property type="project" value="UniProtKB-ARBA"/>
</dbReference>
<comment type="caution">
    <text evidence="30">Lacks conserved residue(s) required for the propagation of feature annotation.</text>
</comment>
<keyword evidence="35" id="KW-1185">Reference proteome</keyword>
<evidence type="ECO:0000256" key="13">
    <source>
        <dbReference type="ARBA" id="ARBA00022843"/>
    </source>
</evidence>
<dbReference type="Gene3D" id="1.10.238.10">
    <property type="entry name" value="EF-hand"/>
    <property type="match status" value="1"/>
</dbReference>
<dbReference type="FunFam" id="1.10.287.70:FF:000049">
    <property type="entry name" value="Voltage-dependent sodium channel 2"/>
    <property type="match status" value="1"/>
</dbReference>
<evidence type="ECO:0000259" key="33">
    <source>
        <dbReference type="Pfam" id="PF24609"/>
    </source>
</evidence>
<dbReference type="Proteomes" id="UP000694405">
    <property type="component" value="Chromosome 1"/>
</dbReference>
<dbReference type="InterPro" id="IPR005821">
    <property type="entry name" value="Ion_trans_dom"/>
</dbReference>
<keyword evidence="5 30" id="KW-0813">Transport</keyword>
<evidence type="ECO:0000256" key="6">
    <source>
        <dbReference type="ARBA" id="ARBA00022461"/>
    </source>
</evidence>
<feature type="transmembrane region" description="Helical" evidence="30">
    <location>
        <begin position="1212"/>
        <end position="1234"/>
    </location>
</feature>
<dbReference type="Gene3D" id="1.10.287.70">
    <property type="match status" value="4"/>
</dbReference>
<keyword evidence="21" id="KW-1015">Disulfide bond</keyword>
<feature type="domain" description="Ion transport" evidence="31">
    <location>
        <begin position="1181"/>
        <end position="1425"/>
    </location>
</feature>
<feature type="domain" description="Ion transport" evidence="31">
    <location>
        <begin position="448"/>
        <end position="671"/>
    </location>
</feature>
<dbReference type="PRINTS" id="PR00170">
    <property type="entry name" value="NACHANNEL"/>
</dbReference>
<comment type="function">
    <text evidence="30">Mediates the voltage-dependent sodium ion permeability of excitable membranes. Assuming opened or closed conformations in response to the voltage difference across the membrane, the protein forms a sodium-selective channel through which Na(+) ions may pass in accordance with their electrochemical gradient.</text>
</comment>
<organism evidence="34 35">
    <name type="scientific">Melopsittacus undulatus</name>
    <name type="common">Budgerigar</name>
    <name type="synonym">Psittacus undulatus</name>
    <dbReference type="NCBI Taxonomy" id="13146"/>
    <lineage>
        <taxon>Eukaryota</taxon>
        <taxon>Metazoa</taxon>
        <taxon>Chordata</taxon>
        <taxon>Craniata</taxon>
        <taxon>Vertebrata</taxon>
        <taxon>Euteleostomi</taxon>
        <taxon>Archelosauria</taxon>
        <taxon>Archosauria</taxon>
        <taxon>Dinosauria</taxon>
        <taxon>Saurischia</taxon>
        <taxon>Theropoda</taxon>
        <taxon>Coelurosauria</taxon>
        <taxon>Aves</taxon>
        <taxon>Neognathae</taxon>
        <taxon>Neoaves</taxon>
        <taxon>Telluraves</taxon>
        <taxon>Australaves</taxon>
        <taxon>Psittaciformes</taxon>
        <taxon>Psittaculidae</taxon>
        <taxon>Melopsittacus</taxon>
    </lineage>
</organism>
<feature type="transmembrane region" description="Helical" evidence="30">
    <location>
        <begin position="202"/>
        <end position="221"/>
    </location>
</feature>
<evidence type="ECO:0000256" key="9">
    <source>
        <dbReference type="ARBA" id="ARBA00022490"/>
    </source>
</evidence>
<feature type="transmembrane region" description="Helical" evidence="30">
    <location>
        <begin position="479"/>
        <end position="502"/>
    </location>
</feature>
<dbReference type="Gene3D" id="1.20.120.350">
    <property type="entry name" value="Voltage-gated potassium channels. Chain C"/>
    <property type="match status" value="4"/>
</dbReference>
<dbReference type="FunFam" id="1.20.120.350:FF:000003">
    <property type="entry name" value="Voltage-dependent sodium channel"/>
    <property type="match status" value="1"/>
</dbReference>
<feature type="domain" description="Ion transport" evidence="31">
    <location>
        <begin position="127"/>
        <end position="355"/>
    </location>
</feature>
<keyword evidence="16" id="KW-0965">Cell junction</keyword>
<evidence type="ECO:0000256" key="12">
    <source>
        <dbReference type="ARBA" id="ARBA00022737"/>
    </source>
</evidence>
<dbReference type="FunFam" id="1.20.120.350:FF:000002">
    <property type="entry name" value="Sodium channel protein"/>
    <property type="match status" value="1"/>
</dbReference>
<evidence type="ECO:0000256" key="8">
    <source>
        <dbReference type="ARBA" id="ARBA00022481"/>
    </source>
</evidence>
<name>A0A8C6N8D5_MELUD</name>
<dbReference type="SUPFAM" id="SSF81324">
    <property type="entry name" value="Voltage-gated potassium channels"/>
    <property type="match status" value="4"/>
</dbReference>
<accession>A0A8V5G377</accession>
<feature type="transmembrane region" description="Helical" evidence="30">
    <location>
        <begin position="926"/>
        <end position="946"/>
    </location>
</feature>
<keyword evidence="10" id="KW-0597">Phosphoprotein</keyword>
<dbReference type="FunFam" id="1.10.238.10:FF:000002">
    <property type="entry name" value="Sodium channel protein"/>
    <property type="match status" value="1"/>
</dbReference>
<keyword evidence="17 30" id="KW-1133">Transmembrane helix</keyword>
<evidence type="ECO:0000256" key="20">
    <source>
        <dbReference type="ARBA" id="ARBA00023136"/>
    </source>
</evidence>
<keyword evidence="22" id="KW-0325">Glycoprotein</keyword>
<dbReference type="Ensembl" id="ENSMUNT00000005877.2">
    <property type="protein sequence ID" value="ENSMUNP00000005050.2"/>
    <property type="gene ID" value="ENSMUNG00000004187.2"/>
</dbReference>
<dbReference type="InterPro" id="IPR058542">
    <property type="entry name" value="IQ_SCN5A_C"/>
</dbReference>
<keyword evidence="13" id="KW-0832">Ubl conjugation</keyword>
<evidence type="ECO:0000256" key="10">
    <source>
        <dbReference type="ARBA" id="ARBA00022553"/>
    </source>
</evidence>
<dbReference type="PANTHER" id="PTHR10037">
    <property type="entry name" value="VOLTAGE-GATED CATION CHANNEL CALCIUM AND SODIUM"/>
    <property type="match status" value="1"/>
</dbReference>
<dbReference type="InterPro" id="IPR010526">
    <property type="entry name" value="Na_trans_assoc_dom"/>
</dbReference>
<dbReference type="InterPro" id="IPR027359">
    <property type="entry name" value="Volt_channel_dom_sf"/>
</dbReference>
<keyword evidence="20 30" id="KW-0472">Membrane</keyword>
<dbReference type="InterPro" id="IPR001696">
    <property type="entry name" value="Na_channel_asu"/>
</dbReference>
<evidence type="ECO:0000256" key="17">
    <source>
        <dbReference type="ARBA" id="ARBA00022989"/>
    </source>
</evidence>
<keyword evidence="15 30" id="KW-0851">Voltage-gated channel</keyword>
<reference evidence="34" key="1">
    <citation type="submission" date="2020-03" db="EMBL/GenBank/DDBJ databases">
        <title>Melopsittacus undulatus (budgerigar) genome, bMelUnd1, maternal haplotype with Z.</title>
        <authorList>
            <person name="Gedman G."/>
            <person name="Mountcastle J."/>
            <person name="Haase B."/>
            <person name="Formenti G."/>
            <person name="Wright T."/>
            <person name="Apodaca J."/>
            <person name="Pelan S."/>
            <person name="Chow W."/>
            <person name="Rhie A."/>
            <person name="Howe K."/>
            <person name="Fedrigo O."/>
            <person name="Jarvis E.D."/>
        </authorList>
    </citation>
    <scope>NUCLEOTIDE SEQUENCE [LARGE SCALE GENOMIC DNA]</scope>
</reference>
<comment type="function">
    <text evidence="26">Tetrodotoxin-resistant channel that mediates the voltage-dependent sodium ion permeability of excitable membranes. Assuming opened or closed conformations in response to the voltage difference across the membrane, the protein forms a sodium-selective channel through which sodium ions may pass in accordance with their electrochemical gradient. Plays a role in neuropathic pain mechanisms.</text>
</comment>
<proteinExistence type="inferred from homology"/>
<evidence type="ECO:0000256" key="15">
    <source>
        <dbReference type="ARBA" id="ARBA00022882"/>
    </source>
</evidence>
<feature type="transmembrane region" description="Helical" evidence="30">
    <location>
        <begin position="179"/>
        <end position="196"/>
    </location>
</feature>
<feature type="transmembrane region" description="Helical" evidence="30">
    <location>
        <begin position="144"/>
        <end position="167"/>
    </location>
</feature>
<keyword evidence="6 30" id="KW-0894">Sodium channel</keyword>
<dbReference type="FunFam" id="1.10.287.70:FF:000562">
    <property type="entry name" value="Uncharacterized protein"/>
    <property type="match status" value="1"/>
</dbReference>
<keyword evidence="18 30" id="KW-0915">Sodium</keyword>
<dbReference type="GO" id="GO:0090257">
    <property type="term" value="P:regulation of muscle system process"/>
    <property type="evidence" value="ECO:0007669"/>
    <property type="project" value="UniProtKB-ARBA"/>
</dbReference>
<sequence length="1637" mass="186998">MAEFLLPGTNNFRKFTSESLAAIKKRIAAKSCRRNTIDEKPEEKPRPQLDLKAFQKLPALYGNPPPELIGEPLEDLDPYYKDHKVFIVLNKQKTIFRFTATSALWILSPFHPIRRTAIKILVHSYPFVGFCLNEFTFLRDPWNWLDFSVIVMAYVGAFSNLGSVSVLRTFRVLRALKTISVVPGLKIIVGALIQSVKKLANVMILTVFCLSVFALIGLQLFKGNLRQKCVRNSTDFSKIPYFLNKTWESYEMFGTSDILLCGPGAGVCPPDYICMKIGPNPDYGFTSFDSFGWAFLSLFRLMTQDYWERLYQQTLRTAGKVYILFFMLVIFLGSFYLVNLILAVVTMAYEEQNKATIAETEAKERKFREAMELLQKEQEVYIIPLQAFVSVSWHQSPKGKHNSLSVNDESSMICPPCLNNFALKYLIWDCCPLWVRIKTKVAAFIKDPFIDLTITVCIVMNTLFMALEHNNMSNNFKSMLNVGNLVFTGIFTAEMILKIIALDPYYYFQQPWNIFDSIIVTLNGLSLPMSNTMFYVATQLRVFKLAKSWPTLNTLIKIIGNSLGALSNLTLVLAIIVFIFAIVGVQLFGRSYLENSHKINKYGKPRWHMMDFFHSFLVVFRILCGEWIETMWDCMVVAEPPLCLLVFLLVMVIGNLVVLNLFIALLLNSFSADCLQTAEDDGELNNLRIAFARIHKGFHFVKSVTWDTFCGKLKHIKKAHRKKIKLTAQNKLGFKCEEIKNCKDNYNNEWAEKNGDKILGLEDFITNPNVFVCVPIAEAENTSEDFEDDDKLSTFTDAEYSKQVMNFFICIGTVASYVFLEVEKQNSCVRYFRCYVGSTIKSGGETWWNLRKTCYQIVEHSWFESFIIFMILLSSGALAFEDIHINERKSIKTMLSFLDKIFTFIFFLEMLLKWVAYGFKKYFTNAWCWLDFLIVGVSSFSLIDLLSSSLGPMKSLRTLRALRPLRALSRFEGMRVVVNALLGAIPSIMNVLLVCLIFWLIFSIMGVTLFAGKFGKCVNLTEEDSELNNSIDDIIDCRMYNNTGKIFWVNVKVNFDNVGSGYLALLQVATFKGWMDIMYAAVDSREKNEQPKMEHSLFMYLYFVMFIIFGSFFTLNLFVGVIIDNFNQQKKKISGEDIFMTEEQKKYYNAMRKLGSKKPQKPIPRPLNRYQGFLFDIVTRQAFDVVIMILICLNMITMMVETYEQSETKTNVLNKINILFVTIFTAECALKLVALRQYYFSNAWNIFDLVVVIMSLVAFEHFLPPTLFRVIRLARIGRILRLIRAAKGIRTLLFALMMSLPALFNIGLLLFLVMFIYAIFGMANFAYVKMEDGIDDIFNFQTFANSMLCLFQITTSAGWDGLLSPILNTGPPFCDPNINGTIGECGKPAIGIIYFVSYIIVSFLIVVNMYIAVILENFNAATEESTEPLGEDDFDIFYEIWEKFDPEATQFITFSALSDFADALAEPLRVPKPNKVELIAMDLPMVSGDRIHCLDILFAFTKRVLGDSGELDTLKVQMEEKFMSANPSKQSYEPISTTLRHRQEEASATVIQRAYRSHLLLRSVKQASYLYHRRTCSTDTLGDAAPEKEGLIACMMGENYGKSSEKSETLSSASFPPSYDSRLSAVVDSHLLTLPLE</sequence>
<feature type="transmembrane region" description="Helical" evidence="30">
    <location>
        <begin position="514"/>
        <end position="537"/>
    </location>
</feature>
<keyword evidence="19 30" id="KW-0406">Ion transport</keyword>
<feature type="transmembrane region" description="Helical" evidence="30">
    <location>
        <begin position="558"/>
        <end position="587"/>
    </location>
</feature>
<dbReference type="FunFam" id="1.10.287.70:FF:000001">
    <property type="entry name" value="Sodium channel protein"/>
    <property type="match status" value="1"/>
</dbReference>
<evidence type="ECO:0000259" key="32">
    <source>
        <dbReference type="Pfam" id="PF06512"/>
    </source>
</evidence>
<feature type="transmembrane region" description="Helical" evidence="30">
    <location>
        <begin position="1292"/>
        <end position="1320"/>
    </location>
</feature>
<dbReference type="FunFam" id="1.20.5.1190:FF:000001">
    <property type="entry name" value="Sodium channel protein"/>
    <property type="match status" value="1"/>
</dbReference>
<feature type="transmembrane region" description="Helical" evidence="30">
    <location>
        <begin position="991"/>
        <end position="1011"/>
    </location>
</feature>
<dbReference type="GO" id="GO:0002027">
    <property type="term" value="P:regulation of heart rate"/>
    <property type="evidence" value="ECO:0007669"/>
    <property type="project" value="UniProtKB-ARBA"/>
</dbReference>
<feature type="transmembrane region" description="Helical" evidence="30">
    <location>
        <begin position="1182"/>
        <end position="1200"/>
    </location>
</feature>
<keyword evidence="23 30" id="KW-0739">Sodium transport</keyword>
<evidence type="ECO:0000256" key="29">
    <source>
        <dbReference type="ARBA" id="ARBA00060796"/>
    </source>
</evidence>
<evidence type="ECO:0000256" key="23">
    <source>
        <dbReference type="ARBA" id="ARBA00023201"/>
    </source>
</evidence>
<keyword evidence="9" id="KW-0963">Cytoplasm</keyword>
<dbReference type="InterPro" id="IPR044564">
    <property type="entry name" value="Na_chnl_inactivation_gate"/>
</dbReference>
<protein>
    <recommendedName>
        <fullName evidence="30">Sodium channel protein</fullName>
    </recommendedName>
</protein>
<dbReference type="CDD" id="cd13433">
    <property type="entry name" value="Na_channel_gate"/>
    <property type="match status" value="1"/>
</dbReference>
<dbReference type="GO" id="GO:0005516">
    <property type="term" value="F:calmodulin binding"/>
    <property type="evidence" value="ECO:0007669"/>
    <property type="project" value="UniProtKB-KW"/>
</dbReference>
<feature type="transmembrane region" description="Helical" evidence="30">
    <location>
        <begin position="449"/>
        <end position="467"/>
    </location>
</feature>
<feature type="transmembrane region" description="Helical" evidence="30">
    <location>
        <begin position="1246"/>
        <end position="1271"/>
    </location>
</feature>
<evidence type="ECO:0000256" key="24">
    <source>
        <dbReference type="ARBA" id="ARBA00023303"/>
    </source>
</evidence>
<comment type="subunit">
    <text evidence="28">The channel consists of an ion conducting pore forming alpha-subunit regulated by one or more associated auxiliary subunits SCN1B, SCN2B and SCN3B; electrophysiological properties may vary depending on the type of the associated beta subunits. Found in a number of complexes with PRX, DYNLT1 and PDZD2. Interacts with proteins such as FSTL1, PRX, DYNLT1, PDZD2, S100A10 and many others. Interacts with NEDD4 and NEDD4L.</text>
</comment>
<comment type="subcellular location">
    <subcellularLocation>
        <location evidence="1">Cell junction</location>
    </subcellularLocation>
    <subcellularLocation>
        <location evidence="25">Cell membrane</location>
        <location evidence="25">Sarcolemma</location>
        <location evidence="25">T-tubule</location>
    </subcellularLocation>
    <subcellularLocation>
        <location evidence="3 30">Cell membrane</location>
        <topology evidence="3 30">Multi-pass membrane protein</topology>
    </subcellularLocation>
    <subcellularLocation>
        <location evidence="2">Cytoplasm</location>
        <location evidence="2">Perinuclear region</location>
    </subcellularLocation>
</comment>
<dbReference type="GO" id="GO:0030315">
    <property type="term" value="C:T-tubule"/>
    <property type="evidence" value="ECO:0007669"/>
    <property type="project" value="UniProtKB-SubCell"/>
</dbReference>
<evidence type="ECO:0000313" key="34">
    <source>
        <dbReference type="Ensembl" id="ENSMUNP00000005050.2"/>
    </source>
</evidence>
<feature type="transmembrane region" description="Helical" evidence="30">
    <location>
        <begin position="607"/>
        <end position="624"/>
    </location>
</feature>
<evidence type="ECO:0000256" key="3">
    <source>
        <dbReference type="ARBA" id="ARBA00004651"/>
    </source>
</evidence>
<feature type="transmembrane region" description="Helical" evidence="30">
    <location>
        <begin position="901"/>
        <end position="920"/>
    </location>
</feature>
<dbReference type="InterPro" id="IPR043203">
    <property type="entry name" value="VGCC_Ca_Na"/>
</dbReference>
<feature type="transmembrane region" description="Helical" evidence="30">
    <location>
        <begin position="862"/>
        <end position="880"/>
    </location>
</feature>
<accession>A0A8C6N8D5</accession>
<evidence type="ECO:0000256" key="19">
    <source>
        <dbReference type="ARBA" id="ARBA00023065"/>
    </source>
</evidence>
<evidence type="ECO:0000256" key="5">
    <source>
        <dbReference type="ARBA" id="ARBA00022448"/>
    </source>
</evidence>
<evidence type="ECO:0000256" key="25">
    <source>
        <dbReference type="ARBA" id="ARBA00024012"/>
    </source>
</evidence>
<evidence type="ECO:0000256" key="28">
    <source>
        <dbReference type="ARBA" id="ARBA00047025"/>
    </source>
</evidence>
<keyword evidence="8" id="KW-0488">Methylation</keyword>
<evidence type="ECO:0000256" key="22">
    <source>
        <dbReference type="ARBA" id="ARBA00023180"/>
    </source>
</evidence>
<evidence type="ECO:0000256" key="11">
    <source>
        <dbReference type="ARBA" id="ARBA00022692"/>
    </source>
</evidence>
<evidence type="ECO:0000256" key="7">
    <source>
        <dbReference type="ARBA" id="ARBA00022475"/>
    </source>
</evidence>
<dbReference type="GO" id="GO:0014704">
    <property type="term" value="C:intercalated disc"/>
    <property type="evidence" value="ECO:0007669"/>
    <property type="project" value="UniProtKB-ARBA"/>
</dbReference>
<comment type="similarity">
    <text evidence="29">Belongs to the sodium channel (TC 1.A.1.10) family. Nav1.5/SCN5A subfamily.</text>
</comment>
<evidence type="ECO:0000256" key="21">
    <source>
        <dbReference type="ARBA" id="ARBA00023157"/>
    </source>
</evidence>
<comment type="catalytic activity">
    <reaction evidence="27">
        <text>Na(+)(in) = Na(+)(out)</text>
        <dbReference type="Rhea" id="RHEA:34963"/>
        <dbReference type="ChEBI" id="CHEBI:29101"/>
    </reaction>
</comment>
<feature type="domain" description="Sodium ion transport-associated" evidence="32">
    <location>
        <begin position="681"/>
        <end position="802"/>
    </location>
</feature>
<gene>
    <name evidence="34" type="primary">LOC101879253</name>
</gene>
<dbReference type="Gene3D" id="1.20.5.1190">
    <property type="entry name" value="iswi atpase"/>
    <property type="match status" value="1"/>
</dbReference>
<keyword evidence="24 30" id="KW-0407">Ion channel</keyword>
<comment type="similarity">
    <text evidence="4">Belongs to the sodium channel (TC 1.A.1.10) family. Nav1.8/SCN10A subfamily.</text>
</comment>
<dbReference type="GO" id="GO:0048471">
    <property type="term" value="C:perinuclear region of cytoplasm"/>
    <property type="evidence" value="ECO:0007669"/>
    <property type="project" value="UniProtKB-SubCell"/>
</dbReference>
<feature type="domain" description="SCN5A-like C-terminal IQ motif" evidence="33">
    <location>
        <begin position="1537"/>
        <end position="1568"/>
    </location>
</feature>
<evidence type="ECO:0000256" key="18">
    <source>
        <dbReference type="ARBA" id="ARBA00023053"/>
    </source>
</evidence>